<dbReference type="OrthoDB" id="10653027at2759"/>
<keyword evidence="1" id="KW-0812">Transmembrane</keyword>
<gene>
    <name evidence="2" type="ORF">NMOB1V02_LOCUS8175</name>
</gene>
<evidence type="ECO:0000256" key="1">
    <source>
        <dbReference type="SAM" id="Phobius"/>
    </source>
</evidence>
<keyword evidence="1" id="KW-0472">Membrane</keyword>
<name>A0A7R9GFF8_9CRUS</name>
<dbReference type="PANTHER" id="PTHR34929:SF1">
    <property type="entry name" value="INAF MOTIF CONTAINING 2"/>
    <property type="match status" value="1"/>
</dbReference>
<dbReference type="InterPro" id="IPR029162">
    <property type="entry name" value="InaF-motif"/>
</dbReference>
<dbReference type="Proteomes" id="UP000678499">
    <property type="component" value="Unassembled WGS sequence"/>
</dbReference>
<evidence type="ECO:0000313" key="3">
    <source>
        <dbReference type="Proteomes" id="UP000678499"/>
    </source>
</evidence>
<keyword evidence="3" id="KW-1185">Reference proteome</keyword>
<dbReference type="AlphaFoldDB" id="A0A7R9GFF8"/>
<dbReference type="EMBL" id="CAJPEX010002220">
    <property type="protein sequence ID" value="CAG0920668.1"/>
    <property type="molecule type" value="Genomic_DNA"/>
</dbReference>
<feature type="transmembrane region" description="Helical" evidence="1">
    <location>
        <begin position="482"/>
        <end position="508"/>
    </location>
</feature>
<evidence type="ECO:0000313" key="2">
    <source>
        <dbReference type="EMBL" id="CAD7280516.1"/>
    </source>
</evidence>
<organism evidence="2">
    <name type="scientific">Notodromas monacha</name>
    <dbReference type="NCBI Taxonomy" id="399045"/>
    <lineage>
        <taxon>Eukaryota</taxon>
        <taxon>Metazoa</taxon>
        <taxon>Ecdysozoa</taxon>
        <taxon>Arthropoda</taxon>
        <taxon>Crustacea</taxon>
        <taxon>Oligostraca</taxon>
        <taxon>Ostracoda</taxon>
        <taxon>Podocopa</taxon>
        <taxon>Podocopida</taxon>
        <taxon>Cypridocopina</taxon>
        <taxon>Cypridoidea</taxon>
        <taxon>Cyprididae</taxon>
        <taxon>Notodromas</taxon>
    </lineage>
</organism>
<keyword evidence="1" id="KW-1133">Transmembrane helix</keyword>
<dbReference type="Pfam" id="PF15018">
    <property type="entry name" value="InaF-motif"/>
    <property type="match status" value="1"/>
</dbReference>
<reference evidence="2" key="1">
    <citation type="submission" date="2020-11" db="EMBL/GenBank/DDBJ databases">
        <authorList>
            <person name="Tran Van P."/>
        </authorList>
    </citation>
    <scope>NUCLEOTIDE SEQUENCE</scope>
</reference>
<proteinExistence type="predicted"/>
<sequence length="648" mass="73629">MPERGVCCVQCEDPDHALLRLPVLDGLRETQCCGPTGRGPCLHGGWRVLCVRLKIGGVPGTAPSSPFIVQDRIHRRNAVQTRQISSASIHNRRWAILKQEYQSPWRLCPGFVAQDPYQLATDPVYCNATNRVPIRFRAPALLLLHDVPEQGCCARVTPHGRNPTGSKGKHFFVYFKFTNESRKHKMSRRKCRYSAQGVKGLRARPPPMANKAFTGRTLSKEWPENNPWWHNLNTGFQHMKAHWVNIFLHTLCMGVSDADWEGCHDCYFHADLPSSSETYLEDFLKCAKEYKLSEHFKPCQELAEAKDLQIEIDNTLITLSPMDKNSRGRMVVRCLKVTATGTAAISCIKRIIEVQETTMEKLDLYDFFLLGQCFSLENEMSMDKTLIPNLAVPNRYGEYVDYGVKFYNTLYYKATPEQEALKKIDTRGPSHREGILSSAASAAVKMEGNVELQMESDTSNEQNTNYDDLVPMDTIEKPNKKLIRVLSVLGYVISVTMAGVMLSLYYVFLWKPSINCVSSQPLVSQFTVAHPLVIKRQLVQPPARAVLGPTNPQPTNLWFGHPIVGAPKQLSDKNHADFFQNSIFDLPESIHGWNCHGHRDLDGWMLLSDQSNQTDIYHCFQLSKQEVLPRRLPSYLWPIWHSGMDHTL</sequence>
<protein>
    <submittedName>
        <fullName evidence="2">Uncharacterized protein</fullName>
    </submittedName>
</protein>
<accession>A0A7R9GFF8</accession>
<dbReference type="PANTHER" id="PTHR34929">
    <property type="entry name" value="ZGC:153157"/>
    <property type="match status" value="1"/>
</dbReference>
<dbReference type="EMBL" id="OA884257">
    <property type="protein sequence ID" value="CAD7280516.1"/>
    <property type="molecule type" value="Genomic_DNA"/>
</dbReference>